<dbReference type="Proteomes" id="UP001589793">
    <property type="component" value="Unassembled WGS sequence"/>
</dbReference>
<comment type="caution">
    <text evidence="3">The sequence shown here is derived from an EMBL/GenBank/DDBJ whole genome shotgun (WGS) entry which is preliminary data.</text>
</comment>
<dbReference type="InterPro" id="IPR017850">
    <property type="entry name" value="Alkaline_phosphatase_core_sf"/>
</dbReference>
<sequence>MSPTTDPPPPSGPHVLLLVTDDQGAWALGSRMPELHTPVLDRLQREGMTFERFFCASPVCSPARASIATGRMPSAHGVHDWLHPDALARAGQPRDAATPAFLEQLDGADTIAGMLSRGGYRCGLAGKWHVGSSDRPAEGFEYWYAHQLGGGPYYDAPIWEQDPVTGVPHDPARAATEPRYLTEAITERALDFLRRGQDDPRPFFLQMTWTAPHDPWFDGNHPRELLDLYADTDFPSVPRPERHPWFPAGSFPRAGADRRGALAGYCAAISGVDRSIGAILDRLEETGQLEDTIVVFVADNGFSCGHHGYWGKGNGTWPLNFWEPSIRVPCIVRWPGHVPAGTVDRIPTSATSLLETIAELTGAPPIADRWRAGRSFASRALGLAGDEDAEPVVIHDEYGAHRMLRTEDWKLVVRRDGPTELYDLRADPEEERNLAADPDRADRVRGMTQELAAWYDAHTVPALDGWATDVDGSGQRGPLGSG</sequence>
<feature type="domain" description="Sulfatase N-terminal" evidence="2">
    <location>
        <begin position="13"/>
        <end position="363"/>
    </location>
</feature>
<accession>A0ABV6R7M0</accession>
<protein>
    <submittedName>
        <fullName evidence="3">Sulfatase-like hydrolase/transferase</fullName>
    </submittedName>
</protein>
<dbReference type="Pfam" id="PF00884">
    <property type="entry name" value="Sulfatase"/>
    <property type="match status" value="1"/>
</dbReference>
<dbReference type="InterPro" id="IPR000917">
    <property type="entry name" value="Sulfatase_N"/>
</dbReference>
<dbReference type="SUPFAM" id="SSF53649">
    <property type="entry name" value="Alkaline phosphatase-like"/>
    <property type="match status" value="1"/>
</dbReference>
<keyword evidence="4" id="KW-1185">Reference proteome</keyword>
<evidence type="ECO:0000259" key="2">
    <source>
        <dbReference type="Pfam" id="PF00884"/>
    </source>
</evidence>
<evidence type="ECO:0000256" key="1">
    <source>
        <dbReference type="ARBA" id="ARBA00008779"/>
    </source>
</evidence>
<evidence type="ECO:0000313" key="3">
    <source>
        <dbReference type="EMBL" id="MFC0672956.1"/>
    </source>
</evidence>
<evidence type="ECO:0000313" key="4">
    <source>
        <dbReference type="Proteomes" id="UP001589793"/>
    </source>
</evidence>
<proteinExistence type="inferred from homology"/>
<dbReference type="PANTHER" id="PTHR42693:SF33">
    <property type="entry name" value="ARYLSULFATASE"/>
    <property type="match status" value="1"/>
</dbReference>
<reference evidence="3 4" key="1">
    <citation type="submission" date="2024-09" db="EMBL/GenBank/DDBJ databases">
        <authorList>
            <person name="Sun Q."/>
            <person name="Mori K."/>
        </authorList>
    </citation>
    <scope>NUCLEOTIDE SEQUENCE [LARGE SCALE GENOMIC DNA]</scope>
    <source>
        <strain evidence="3 4">CICC 10874</strain>
    </source>
</reference>
<organism evidence="3 4">
    <name type="scientific">Brachybacterium hainanense</name>
    <dbReference type="NCBI Taxonomy" id="1541174"/>
    <lineage>
        <taxon>Bacteria</taxon>
        <taxon>Bacillati</taxon>
        <taxon>Actinomycetota</taxon>
        <taxon>Actinomycetes</taxon>
        <taxon>Micrococcales</taxon>
        <taxon>Dermabacteraceae</taxon>
        <taxon>Brachybacterium</taxon>
    </lineage>
</organism>
<dbReference type="RefSeq" id="WP_376978149.1">
    <property type="nucleotide sequence ID" value="NZ_JBHLSV010000003.1"/>
</dbReference>
<dbReference type="Gene3D" id="3.40.720.10">
    <property type="entry name" value="Alkaline Phosphatase, subunit A"/>
    <property type="match status" value="1"/>
</dbReference>
<comment type="similarity">
    <text evidence="1">Belongs to the sulfatase family.</text>
</comment>
<dbReference type="InterPro" id="IPR050738">
    <property type="entry name" value="Sulfatase"/>
</dbReference>
<dbReference type="PANTHER" id="PTHR42693">
    <property type="entry name" value="ARYLSULFATASE FAMILY MEMBER"/>
    <property type="match status" value="1"/>
</dbReference>
<gene>
    <name evidence="3" type="ORF">ACFFF6_03180</name>
</gene>
<dbReference type="EMBL" id="JBHLSV010000003">
    <property type="protein sequence ID" value="MFC0672956.1"/>
    <property type="molecule type" value="Genomic_DNA"/>
</dbReference>
<name>A0ABV6R7M0_9MICO</name>